<protein>
    <submittedName>
        <fullName evidence="9">Putative wd40-repeat-containing subunit of the 18s rrna processing complex</fullName>
    </submittedName>
</protein>
<feature type="repeat" description="WD" evidence="6">
    <location>
        <begin position="585"/>
        <end position="626"/>
    </location>
</feature>
<feature type="compositionally biased region" description="Polar residues" evidence="7">
    <location>
        <begin position="725"/>
        <end position="735"/>
    </location>
</feature>
<dbReference type="PROSITE" id="PS00678">
    <property type="entry name" value="WD_REPEATS_1"/>
    <property type="match status" value="2"/>
</dbReference>
<evidence type="ECO:0000256" key="4">
    <source>
        <dbReference type="ARBA" id="ARBA00023242"/>
    </source>
</evidence>
<evidence type="ECO:0000256" key="2">
    <source>
        <dbReference type="ARBA" id="ARBA00022574"/>
    </source>
</evidence>
<evidence type="ECO:0000256" key="3">
    <source>
        <dbReference type="ARBA" id="ARBA00022737"/>
    </source>
</evidence>
<feature type="repeat" description="WD" evidence="6">
    <location>
        <begin position="61"/>
        <end position="102"/>
    </location>
</feature>
<dbReference type="InterPro" id="IPR007148">
    <property type="entry name" value="SSU_processome_Utp12"/>
</dbReference>
<dbReference type="PROSITE" id="PS50082">
    <property type="entry name" value="WD_REPEATS_2"/>
    <property type="match status" value="7"/>
</dbReference>
<evidence type="ECO:0000259" key="8">
    <source>
        <dbReference type="Pfam" id="PF04003"/>
    </source>
</evidence>
<dbReference type="Pfam" id="PF04003">
    <property type="entry name" value="Utp12"/>
    <property type="match status" value="1"/>
</dbReference>
<dbReference type="FunFam" id="2.130.10.10:FF:000157">
    <property type="entry name" value="WD repeat domain 3"/>
    <property type="match status" value="1"/>
</dbReference>
<organism evidence="9">
    <name type="scientific">Xenopsylla cheopis</name>
    <name type="common">Oriental rat flea</name>
    <name type="synonym">Pulex cheopis</name>
    <dbReference type="NCBI Taxonomy" id="163159"/>
    <lineage>
        <taxon>Eukaryota</taxon>
        <taxon>Metazoa</taxon>
        <taxon>Ecdysozoa</taxon>
        <taxon>Arthropoda</taxon>
        <taxon>Hexapoda</taxon>
        <taxon>Insecta</taxon>
        <taxon>Pterygota</taxon>
        <taxon>Neoptera</taxon>
        <taxon>Endopterygota</taxon>
        <taxon>Siphonaptera</taxon>
        <taxon>Pulicidae</taxon>
        <taxon>Xenopsyllinae</taxon>
        <taxon>Xenopsylla</taxon>
    </lineage>
</organism>
<dbReference type="PROSITE" id="PS50294">
    <property type="entry name" value="WD_REPEATS_REGION"/>
    <property type="match status" value="6"/>
</dbReference>
<dbReference type="EMBL" id="GIIL01004926">
    <property type="protein sequence ID" value="NOV48652.1"/>
    <property type="molecule type" value="Transcribed_RNA"/>
</dbReference>
<feature type="region of interest" description="Disordered" evidence="7">
    <location>
        <begin position="308"/>
        <end position="328"/>
    </location>
</feature>
<dbReference type="PRINTS" id="PR00320">
    <property type="entry name" value="GPROTEINBRPT"/>
</dbReference>
<comment type="similarity">
    <text evidence="5">Belongs to the WD repeat WDR3/UTP12 family.</text>
</comment>
<dbReference type="PANTHER" id="PTHR19853:SF0">
    <property type="entry name" value="WD REPEAT-CONTAINING PROTEIN 3"/>
    <property type="match status" value="1"/>
</dbReference>
<dbReference type="InterPro" id="IPR015943">
    <property type="entry name" value="WD40/YVTN_repeat-like_dom_sf"/>
</dbReference>
<dbReference type="InterPro" id="IPR019775">
    <property type="entry name" value="WD40_repeat_CS"/>
</dbReference>
<feature type="repeat" description="WD" evidence="6">
    <location>
        <begin position="145"/>
        <end position="186"/>
    </location>
</feature>
<evidence type="ECO:0000256" key="1">
    <source>
        <dbReference type="ARBA" id="ARBA00004604"/>
    </source>
</evidence>
<dbReference type="AlphaFoldDB" id="A0A6M2DR26"/>
<feature type="region of interest" description="Disordered" evidence="7">
    <location>
        <begin position="714"/>
        <end position="748"/>
    </location>
</feature>
<proteinExistence type="inferred from homology"/>
<reference evidence="9" key="1">
    <citation type="submission" date="2020-03" db="EMBL/GenBank/DDBJ databases">
        <title>Transcriptomic Profiling of the Digestive Tract of the Rat Flea, Xenopsylla cheopis, Following Blood Feeding and Infection with Yersinia pestis.</title>
        <authorList>
            <person name="Bland D.M."/>
            <person name="Martens C.A."/>
            <person name="Virtaneva K."/>
            <person name="Kanakabandi K."/>
            <person name="Long D."/>
            <person name="Rosenke R."/>
            <person name="Saturday G.A."/>
            <person name="Hoyt F.H."/>
            <person name="Bruno D.P."/>
            <person name="Ribeiro J.M.C."/>
            <person name="Hinnebusch J."/>
        </authorList>
    </citation>
    <scope>NUCLEOTIDE SEQUENCE</scope>
</reference>
<keyword evidence="4" id="KW-0539">Nucleus</keyword>
<feature type="domain" description="Small-subunit processome Utp12" evidence="8">
    <location>
        <begin position="803"/>
        <end position="904"/>
    </location>
</feature>
<feature type="repeat" description="WD" evidence="6">
    <location>
        <begin position="627"/>
        <end position="668"/>
    </location>
</feature>
<dbReference type="GO" id="GO:0034388">
    <property type="term" value="C:Pwp2p-containing subcomplex of 90S preribosome"/>
    <property type="evidence" value="ECO:0007669"/>
    <property type="project" value="TreeGrafter"/>
</dbReference>
<dbReference type="GO" id="GO:0030515">
    <property type="term" value="F:snoRNA binding"/>
    <property type="evidence" value="ECO:0007669"/>
    <property type="project" value="TreeGrafter"/>
</dbReference>
<dbReference type="Pfam" id="PF25172">
    <property type="entry name" value="Beta-prop_WDR3_2nd"/>
    <property type="match status" value="1"/>
</dbReference>
<dbReference type="CDD" id="cd00200">
    <property type="entry name" value="WD40"/>
    <property type="match status" value="2"/>
</dbReference>
<evidence type="ECO:0000256" key="5">
    <source>
        <dbReference type="ARBA" id="ARBA00038229"/>
    </source>
</evidence>
<dbReference type="GO" id="GO:0030490">
    <property type="term" value="P:maturation of SSU-rRNA"/>
    <property type="evidence" value="ECO:0007669"/>
    <property type="project" value="TreeGrafter"/>
</dbReference>
<dbReference type="Pfam" id="PF25173">
    <property type="entry name" value="Beta-prop_WDR3_1st"/>
    <property type="match status" value="1"/>
</dbReference>
<accession>A0A6M2DR26</accession>
<name>A0A6M2DR26_XENCH</name>
<feature type="repeat" description="WD" evidence="6">
    <location>
        <begin position="187"/>
        <end position="228"/>
    </location>
</feature>
<dbReference type="Gene3D" id="2.130.10.10">
    <property type="entry name" value="YVTN repeat-like/Quinoprotein amine dehydrogenase"/>
    <property type="match status" value="4"/>
</dbReference>
<dbReference type="PANTHER" id="PTHR19853">
    <property type="entry name" value="WD REPEAT CONTAINING PROTEIN 3 WDR3"/>
    <property type="match status" value="1"/>
</dbReference>
<feature type="repeat" description="WD" evidence="6">
    <location>
        <begin position="485"/>
        <end position="519"/>
    </location>
</feature>
<comment type="subcellular location">
    <subcellularLocation>
        <location evidence="1">Nucleus</location>
        <location evidence="1">Nucleolus</location>
    </subcellularLocation>
</comment>
<dbReference type="InterPro" id="IPR001680">
    <property type="entry name" value="WD40_rpt"/>
</dbReference>
<keyword evidence="3" id="KW-0677">Repeat</keyword>
<feature type="compositionally biased region" description="Basic residues" evidence="7">
    <location>
        <begin position="308"/>
        <end position="317"/>
    </location>
</feature>
<dbReference type="InterPro" id="IPR011047">
    <property type="entry name" value="Quinoprotein_ADH-like_sf"/>
</dbReference>
<evidence type="ECO:0000256" key="6">
    <source>
        <dbReference type="PROSITE-ProRule" id="PRU00221"/>
    </source>
</evidence>
<evidence type="ECO:0000313" key="9">
    <source>
        <dbReference type="EMBL" id="NOV48652.1"/>
    </source>
</evidence>
<feature type="repeat" description="WD" evidence="6">
    <location>
        <begin position="103"/>
        <end position="136"/>
    </location>
</feature>
<sequence>MGLTKQYLRWAPAGNFNIIASARCNVVFVSLDGQEGRFVAVAGCEHIFIWDLRLGEKRQVLSGEKTEVTFLCASPDNIHLAAGYADGTIQVFDLNTGDVTTVYSGHKSAISALCYDFNGHRLASGSIDNEIIVWDIIAEAGQCRLSGHKGIITQIKFMTNYNILISSSKDTFVKFWDLDTKRCFKTLTWHRTEVWAMALMQDDKYLITGSIDHQLIIWKISQKSEEHGIENKMQYLSLEVDADEEIEDNTCPINCVQMGIIMRSGKGRVASIVSDKSSKILACHGVDNTLDTFYFCDDEETEKRLKKRKRNQMKKLSKNSTEEMDVDDGKTVEDEQLIELGLKDVIKKLPSLKVEFKIKSVDVVLGKAGEFRIVITQANNTINMYRSNISEKEADPKILRSITSLGHHSDARAVCFSSDNLAIASGSAESVKIWNRPSQICLQTIETSYVLSLCFAPGDRHLLIGLKSGSLLIADIAAGDILEEISAHSKELWSITLLPNMRGPVTGGGDNTVKLWNFELIQPEISNEKESKAKVLSLLHTRTLKLEESVLCVRISPNGKFIAVALLDSTVKIFFLDTFKFYLSLYGHKLPVLCMDISSDSTLIATGSADRNIKIWGLDFGDCHKSIFAHDNSVTGLQFAHGTHQIFTSGKDGKIKHWDGDTFEKIATLSQGHIGECHGLAVSPAGAHLVTTGSDRVIRLYHRTEETLVLQDAAEEERQAEEDSTLATGEDTTVQGLPGLNLPSRKTVGSERGAESILECLEISAAYQVELDEHELMEKKSGKTLPVPQLPPLMLAYNVSTPQEYLIDTIKRIRASDLIETLLILPFSAVSDILKMLPSMFTGVDIELLCKIGIFLIRIHHAPILANQTLLPVIRKLEKKLMKYTTELRDIVGYNLHGLQYIQREIENSEGVLLFRDATKTKNTRTKKIRQREKAKRAFLTLNT</sequence>
<dbReference type="GO" id="GO:0032040">
    <property type="term" value="C:small-subunit processome"/>
    <property type="evidence" value="ECO:0007669"/>
    <property type="project" value="TreeGrafter"/>
</dbReference>
<dbReference type="InterPro" id="IPR020472">
    <property type="entry name" value="WD40_PAC1"/>
</dbReference>
<feature type="compositionally biased region" description="Acidic residues" evidence="7">
    <location>
        <begin position="714"/>
        <end position="724"/>
    </location>
</feature>
<dbReference type="SUPFAM" id="SSF50998">
    <property type="entry name" value="Quinoprotein alcohol dehydrogenase-like"/>
    <property type="match status" value="2"/>
</dbReference>
<dbReference type="InterPro" id="IPR051570">
    <property type="entry name" value="TBC1_cilium_biogenesis"/>
</dbReference>
<keyword evidence="2 6" id="KW-0853">WD repeat</keyword>
<evidence type="ECO:0000256" key="7">
    <source>
        <dbReference type="SAM" id="MobiDB-lite"/>
    </source>
</evidence>
<dbReference type="SMART" id="SM00320">
    <property type="entry name" value="WD40"/>
    <property type="match status" value="11"/>
</dbReference>